<reference evidence="2" key="1">
    <citation type="submission" date="2016-11" db="UniProtKB">
        <authorList>
            <consortium name="WormBaseParasite"/>
        </authorList>
    </citation>
    <scope>IDENTIFICATION</scope>
    <source>
        <strain evidence="2">KR3021</strain>
    </source>
</reference>
<organism evidence="1 2">
    <name type="scientific">Rhabditophanes sp. KR3021</name>
    <dbReference type="NCBI Taxonomy" id="114890"/>
    <lineage>
        <taxon>Eukaryota</taxon>
        <taxon>Metazoa</taxon>
        <taxon>Ecdysozoa</taxon>
        <taxon>Nematoda</taxon>
        <taxon>Chromadorea</taxon>
        <taxon>Rhabditida</taxon>
        <taxon>Tylenchina</taxon>
        <taxon>Panagrolaimomorpha</taxon>
        <taxon>Strongyloidoidea</taxon>
        <taxon>Alloionematidae</taxon>
        <taxon>Rhabditophanes</taxon>
    </lineage>
</organism>
<evidence type="ECO:0000313" key="1">
    <source>
        <dbReference type="Proteomes" id="UP000095286"/>
    </source>
</evidence>
<protein>
    <submittedName>
        <fullName evidence="2">Uncharacterized protein</fullName>
    </submittedName>
</protein>
<proteinExistence type="predicted"/>
<dbReference type="WBParaSite" id="RSKR_0001168200.1">
    <property type="protein sequence ID" value="RSKR_0001168200.1"/>
    <property type="gene ID" value="RSKR_0001168200"/>
</dbReference>
<sequence length="140" mass="15839">MFSYLFFVWSYIIVPGFIVLPGLCLFTQCGKKGEQIGVYNEQDAKIAQKILATKSKKVRTSKELLLDRDVVKPEVVKDSCDDHGKYSKAKKMLKPKNLTAPNQLGNSVVKNDESTRKLKEQFTKAEIKPPTTMNLLQCIL</sequence>
<dbReference type="Proteomes" id="UP000095286">
    <property type="component" value="Unplaced"/>
</dbReference>
<evidence type="ECO:0000313" key="2">
    <source>
        <dbReference type="WBParaSite" id="RSKR_0001168200.1"/>
    </source>
</evidence>
<accession>A0AC35UI32</accession>
<name>A0AC35UI32_9BILA</name>